<proteinExistence type="predicted"/>
<protein>
    <submittedName>
        <fullName evidence="1">Cell division GTPase FtsZ</fullName>
    </submittedName>
</protein>
<dbReference type="RefSeq" id="WP_110042980.1">
    <property type="nucleotide sequence ID" value="NZ_CP054609.1"/>
</dbReference>
<accession>A0A2V2YWV8</accession>
<keyword evidence="2" id="KW-1185">Reference proteome</keyword>
<keyword evidence="1" id="KW-0131">Cell cycle</keyword>
<dbReference type="AlphaFoldDB" id="A0A2V2YWV8"/>
<evidence type="ECO:0000313" key="1">
    <source>
        <dbReference type="EMBL" id="PWW06298.1"/>
    </source>
</evidence>
<dbReference type="Proteomes" id="UP000246635">
    <property type="component" value="Unassembled WGS sequence"/>
</dbReference>
<dbReference type="EMBL" id="QGTQ01000003">
    <property type="protein sequence ID" value="PWW06298.1"/>
    <property type="molecule type" value="Genomic_DNA"/>
</dbReference>
<dbReference type="InterPro" id="IPR036525">
    <property type="entry name" value="Tubulin/FtsZ_GTPase_sf"/>
</dbReference>
<dbReference type="SUPFAM" id="SSF52490">
    <property type="entry name" value="Tubulin nucleotide-binding domain-like"/>
    <property type="match status" value="1"/>
</dbReference>
<dbReference type="GO" id="GO:0051301">
    <property type="term" value="P:cell division"/>
    <property type="evidence" value="ECO:0007669"/>
    <property type="project" value="UniProtKB-KW"/>
</dbReference>
<gene>
    <name evidence="1" type="ORF">DFQ01_103200</name>
</gene>
<evidence type="ECO:0000313" key="2">
    <source>
        <dbReference type="Proteomes" id="UP000246635"/>
    </source>
</evidence>
<organism evidence="1 2">
    <name type="scientific">Paenibacillus cellulosilyticus</name>
    <dbReference type="NCBI Taxonomy" id="375489"/>
    <lineage>
        <taxon>Bacteria</taxon>
        <taxon>Bacillati</taxon>
        <taxon>Bacillota</taxon>
        <taxon>Bacilli</taxon>
        <taxon>Bacillales</taxon>
        <taxon>Paenibacillaceae</taxon>
        <taxon>Paenibacillus</taxon>
    </lineage>
</organism>
<name>A0A2V2YWV8_9BACL</name>
<keyword evidence="1" id="KW-0132">Cell division</keyword>
<comment type="caution">
    <text evidence="1">The sequence shown here is derived from an EMBL/GenBank/DDBJ whole genome shotgun (WGS) entry which is preliminary data.</text>
</comment>
<dbReference type="Gene3D" id="3.40.50.1440">
    <property type="entry name" value="Tubulin/FtsZ, GTPase domain"/>
    <property type="match status" value="1"/>
</dbReference>
<reference evidence="1 2" key="1">
    <citation type="submission" date="2018-05" db="EMBL/GenBank/DDBJ databases">
        <title>Genomic Encyclopedia of Type Strains, Phase III (KMG-III): the genomes of soil and plant-associated and newly described type strains.</title>
        <authorList>
            <person name="Whitman W."/>
        </authorList>
    </citation>
    <scope>NUCLEOTIDE SEQUENCE [LARGE SCALE GENOMIC DNA]</scope>
    <source>
        <strain evidence="1 2">CECT 5696</strain>
    </source>
</reference>
<dbReference type="OrthoDB" id="2529884at2"/>
<sequence length="439" mass="48470">MIKSSFREMDLGAIRSAIAPFALGTEVEQRLSNMPDINIVTLGQGGGRKGAELARFGWDIWMVNSATVDMMEHDWIDRKIVLVDPDRGKIEGTAKNAAVGHAIAQKNMKEFKKIAIETQDADLVVIPVALGGGQGNGSIPTAAEWIVKVREMAGKSRTVVFIASLPSRDESNPDVWKNALSGLKYLQELIARKQIGSVMLIDNELIRNYYEKENRLKYHNRSFSALDYSNITVAKTFFEIMTLPLLGGQVSLDSAELMEIWSTPGWITVNEREFSFTDEISLEHEIESLFGKNEVLASLNVRNSIAGGIALITGKGKSVSPVIIDQVKPLANKFLGKPSVLHSAVIQTNSITTHSYLIGLSVSPKLPDSLLESLMMKYEEEKKRKEERESNALQSLSALGGFDSVFDQKMSASGRKQVSLDDLEPIKETGKKRVTLDEI</sequence>